<dbReference type="Pfam" id="PF26640">
    <property type="entry name" value="DUF8212"/>
    <property type="match status" value="1"/>
</dbReference>
<feature type="domain" description="Heterokaryon incompatibility" evidence="1">
    <location>
        <begin position="78"/>
        <end position="179"/>
    </location>
</feature>
<dbReference type="PANTHER" id="PTHR10622:SF10">
    <property type="entry name" value="HET DOMAIN-CONTAINING PROTEIN"/>
    <property type="match status" value="1"/>
</dbReference>
<dbReference type="OrthoDB" id="674604at2759"/>
<dbReference type="InterPro" id="IPR010730">
    <property type="entry name" value="HET"/>
</dbReference>
<evidence type="ECO:0000313" key="3">
    <source>
        <dbReference type="EMBL" id="KAF2731208.1"/>
    </source>
</evidence>
<reference evidence="3" key="1">
    <citation type="journal article" date="2020" name="Stud. Mycol.">
        <title>101 Dothideomycetes genomes: a test case for predicting lifestyles and emergence of pathogens.</title>
        <authorList>
            <person name="Haridas S."/>
            <person name="Albert R."/>
            <person name="Binder M."/>
            <person name="Bloem J."/>
            <person name="Labutti K."/>
            <person name="Salamov A."/>
            <person name="Andreopoulos B."/>
            <person name="Baker S."/>
            <person name="Barry K."/>
            <person name="Bills G."/>
            <person name="Bluhm B."/>
            <person name="Cannon C."/>
            <person name="Castanera R."/>
            <person name="Culley D."/>
            <person name="Daum C."/>
            <person name="Ezra D."/>
            <person name="Gonzalez J."/>
            <person name="Henrissat B."/>
            <person name="Kuo A."/>
            <person name="Liang C."/>
            <person name="Lipzen A."/>
            <person name="Lutzoni F."/>
            <person name="Magnuson J."/>
            <person name="Mondo S."/>
            <person name="Nolan M."/>
            <person name="Ohm R."/>
            <person name="Pangilinan J."/>
            <person name="Park H.-J."/>
            <person name="Ramirez L."/>
            <person name="Alfaro M."/>
            <person name="Sun H."/>
            <person name="Tritt A."/>
            <person name="Yoshinaga Y."/>
            <person name="Zwiers L.-H."/>
            <person name="Turgeon B."/>
            <person name="Goodwin S."/>
            <person name="Spatafora J."/>
            <person name="Crous P."/>
            <person name="Grigoriev I."/>
        </authorList>
    </citation>
    <scope>NUCLEOTIDE SEQUENCE</scope>
    <source>
        <strain evidence="3">CBS 125425</strain>
    </source>
</reference>
<accession>A0A9P4QPD2</accession>
<feature type="domain" description="DUF8212" evidence="2">
    <location>
        <begin position="300"/>
        <end position="334"/>
    </location>
</feature>
<evidence type="ECO:0000259" key="1">
    <source>
        <dbReference type="Pfam" id="PF06985"/>
    </source>
</evidence>
<organism evidence="3 4">
    <name type="scientific">Polyplosphaeria fusca</name>
    <dbReference type="NCBI Taxonomy" id="682080"/>
    <lineage>
        <taxon>Eukaryota</taxon>
        <taxon>Fungi</taxon>
        <taxon>Dikarya</taxon>
        <taxon>Ascomycota</taxon>
        <taxon>Pezizomycotina</taxon>
        <taxon>Dothideomycetes</taxon>
        <taxon>Pleosporomycetidae</taxon>
        <taxon>Pleosporales</taxon>
        <taxon>Tetraplosphaeriaceae</taxon>
        <taxon>Polyplosphaeria</taxon>
    </lineage>
</organism>
<evidence type="ECO:0000313" key="4">
    <source>
        <dbReference type="Proteomes" id="UP000799444"/>
    </source>
</evidence>
<dbReference type="InterPro" id="IPR058525">
    <property type="entry name" value="DUF8212"/>
</dbReference>
<comment type="caution">
    <text evidence="3">The sequence shown here is derived from an EMBL/GenBank/DDBJ whole genome shotgun (WGS) entry which is preliminary data.</text>
</comment>
<dbReference type="AlphaFoldDB" id="A0A9P4QPD2"/>
<dbReference type="EMBL" id="ML996200">
    <property type="protein sequence ID" value="KAF2731208.1"/>
    <property type="molecule type" value="Genomic_DNA"/>
</dbReference>
<evidence type="ECO:0000259" key="2">
    <source>
        <dbReference type="Pfam" id="PF26640"/>
    </source>
</evidence>
<dbReference type="PANTHER" id="PTHR10622">
    <property type="entry name" value="HET DOMAIN-CONTAINING PROTEIN"/>
    <property type="match status" value="1"/>
</dbReference>
<dbReference type="Pfam" id="PF06985">
    <property type="entry name" value="HET"/>
    <property type="match status" value="1"/>
</dbReference>
<keyword evidence="4" id="KW-1185">Reference proteome</keyword>
<proteinExistence type="predicted"/>
<protein>
    <submittedName>
        <fullName evidence="3">HET-domain-containing protein</fullName>
    </submittedName>
</protein>
<gene>
    <name evidence="3" type="ORF">EJ04DRAFT_526304</name>
</gene>
<name>A0A9P4QPD2_9PLEO</name>
<sequence>MGFRRMRGCSLRSTPVKRTRLIPEAGAKSRTSHFSLIATLIIHLDFIASPLVPGLPMWLLNCRSLELHEFVGSKIPPYAILSHRWEDEEVTFEDIRYSGSMWQRSYKKKHGYKKIKECCAMALSPHTNSGKVLEYAWIDTCCINKSSSAELTEAINSMYQWYKESAVCFAYLSDVDVDPSFRESNFHYDTGNVNQFTASKWFTRGWTLQELLAPSIVIFFGDRRSSWARIGTKTSLLSIIAKQTGIDTDTLRGQDVRQSSVAARMSWAADRTTTREEDMAYCLLGLFDVNMPLLYGEGGKAFIRLQEEIMRNSDDQTLFAWDMDLSPRMPTNLLTGLLADSPYQFRNTKNSIPLADRETLKPYFMTNRGLQIELPLIKFDDVHYLAVLQCVQDATSATLLGLMLERLGKSDSRFARSGKKQGGVVAVPYQRTYQAIATNVFIKQTPDETTPQSKNIEVNISYHGPYNCIRVYPNEMVRTAPSSSFTIDPTCEHLHDGAIHC</sequence>
<dbReference type="Proteomes" id="UP000799444">
    <property type="component" value="Unassembled WGS sequence"/>
</dbReference>